<sequence>MVIRSHYPDVAIPEVSLADFLLADIGGKYEDYVALVSAETGKEYTFNEVRFYVRRVASALTRLGFGKGDVFCIYCPNIPEFALMFLGVLAVGGVVTTANPMYRHDELIPQLKNTAAQYIITFEDAVPIAQQAASEVGLKAVYVFGEAPGCRSFSELLADDGSMCPKYVPVNPKEDVAILPSSSGTTGLPKAVMLTHYNVVGNLIQMRELVYRGKPGDALMGALPFFHSFGMLVIMLGGIKYKQKVVCISQFNPLLFLESIQKYRVRMLPCVPPMALLLAKHPIVDNYDLSCLEDILCAAAPLGVETERELKKRFNTEVGQGYGLTETSPCVSASPPTDRHPGASGVLMPNTECKVVDIETGKELGQDQDGELWFRGPQVMKGYLNNPQATAATVDKDGWLHTGDIGHYDSGHQLYIVERLKELIKYKGFQVPPAELEAVLLSHPAILDAAVVGIPDQEAGELPFAMVILKEGKKATKKEVADFVAGKLAPYKRLRGGVEFVDEIPKSASGKILRRLIRDEIAKRRTKSKL</sequence>
<evidence type="ECO:0000256" key="7">
    <source>
        <dbReference type="ARBA" id="ARBA00023262"/>
    </source>
</evidence>
<dbReference type="GO" id="GO:0005524">
    <property type="term" value="F:ATP binding"/>
    <property type="evidence" value="ECO:0007669"/>
    <property type="project" value="UniProtKB-KW"/>
</dbReference>
<dbReference type="RefSeq" id="XP_013418047.1">
    <property type="nucleotide sequence ID" value="XM_013562593.2"/>
</dbReference>
<dbReference type="PANTHER" id="PTHR24096:SF422">
    <property type="entry name" value="BCDNA.GH02901"/>
    <property type="match status" value="1"/>
</dbReference>
<evidence type="ECO:0000256" key="8">
    <source>
        <dbReference type="ARBA" id="ARBA00048497"/>
    </source>
</evidence>
<dbReference type="InterPro" id="IPR045851">
    <property type="entry name" value="AMP-bd_C_sf"/>
</dbReference>
<dbReference type="STRING" id="7574.A0A1S3K6B0"/>
<feature type="domain" description="AMP-dependent synthetase/ligase" evidence="9">
    <location>
        <begin position="28"/>
        <end position="384"/>
    </location>
</feature>
<feature type="domain" description="AMP-binding enzyme C-terminal" evidence="10">
    <location>
        <begin position="435"/>
        <end position="511"/>
    </location>
</feature>
<evidence type="ECO:0000256" key="5">
    <source>
        <dbReference type="ARBA" id="ARBA00022840"/>
    </source>
</evidence>
<evidence type="ECO:0000256" key="6">
    <source>
        <dbReference type="ARBA" id="ARBA00023223"/>
    </source>
</evidence>
<keyword evidence="4" id="KW-0547">Nucleotide-binding</keyword>
<comment type="similarity">
    <text evidence="1">Belongs to the ATP-dependent AMP-binding enzyme family.</text>
</comment>
<name>A0A1S3K6B0_LINAN</name>
<keyword evidence="7" id="KW-0599">Photoprotein</keyword>
<dbReference type="SUPFAM" id="SSF56801">
    <property type="entry name" value="Acetyl-CoA synthetase-like"/>
    <property type="match status" value="1"/>
</dbReference>
<dbReference type="AlphaFoldDB" id="A0A1S3K6B0"/>
<evidence type="ECO:0000259" key="10">
    <source>
        <dbReference type="Pfam" id="PF13193"/>
    </source>
</evidence>
<dbReference type="Proteomes" id="UP000085678">
    <property type="component" value="Unplaced"/>
</dbReference>
<evidence type="ECO:0000259" key="9">
    <source>
        <dbReference type="Pfam" id="PF00501"/>
    </source>
</evidence>
<keyword evidence="12" id="KW-0436">Ligase</keyword>
<dbReference type="GO" id="GO:0016405">
    <property type="term" value="F:CoA-ligase activity"/>
    <property type="evidence" value="ECO:0007669"/>
    <property type="project" value="TreeGrafter"/>
</dbReference>
<organism evidence="11 12">
    <name type="scientific">Lingula anatina</name>
    <name type="common">Brachiopod</name>
    <name type="synonym">Lingula unguis</name>
    <dbReference type="NCBI Taxonomy" id="7574"/>
    <lineage>
        <taxon>Eukaryota</taxon>
        <taxon>Metazoa</taxon>
        <taxon>Spiralia</taxon>
        <taxon>Lophotrochozoa</taxon>
        <taxon>Brachiopoda</taxon>
        <taxon>Linguliformea</taxon>
        <taxon>Lingulata</taxon>
        <taxon>Lingulida</taxon>
        <taxon>Linguloidea</taxon>
        <taxon>Lingulidae</taxon>
        <taxon>Lingula</taxon>
    </lineage>
</organism>
<dbReference type="InterPro" id="IPR000873">
    <property type="entry name" value="AMP-dep_synth/lig_dom"/>
</dbReference>
<dbReference type="FunFam" id="3.30.300.30:FF:000007">
    <property type="entry name" value="4-coumarate--CoA ligase 2"/>
    <property type="match status" value="1"/>
</dbReference>
<dbReference type="FunFam" id="3.40.50.12780:FF:000003">
    <property type="entry name" value="Long-chain-fatty-acid--CoA ligase FadD"/>
    <property type="match status" value="1"/>
</dbReference>
<dbReference type="Pfam" id="PF13193">
    <property type="entry name" value="AMP-binding_C"/>
    <property type="match status" value="1"/>
</dbReference>
<dbReference type="KEGG" id="lak:106179083"/>
<evidence type="ECO:0000256" key="1">
    <source>
        <dbReference type="ARBA" id="ARBA00006432"/>
    </source>
</evidence>
<dbReference type="Gene3D" id="3.40.50.12780">
    <property type="entry name" value="N-terminal domain of ligase-like"/>
    <property type="match status" value="1"/>
</dbReference>
<dbReference type="GO" id="GO:0008218">
    <property type="term" value="P:bioluminescence"/>
    <property type="evidence" value="ECO:0007669"/>
    <property type="project" value="UniProtKB-KW"/>
</dbReference>
<dbReference type="Pfam" id="PF00501">
    <property type="entry name" value="AMP-binding"/>
    <property type="match status" value="1"/>
</dbReference>
<gene>
    <name evidence="12" type="primary">LOC106179083</name>
</gene>
<keyword evidence="6" id="KW-0455">Luminescence</keyword>
<comment type="catalytic activity">
    <reaction evidence="8">
        <text>firefly D-luciferin + ATP + O2 = firefly oxyluciferin + hnu + AMP + CO2 + diphosphate</text>
        <dbReference type="Rhea" id="RHEA:10732"/>
        <dbReference type="ChEBI" id="CHEBI:15379"/>
        <dbReference type="ChEBI" id="CHEBI:16526"/>
        <dbReference type="ChEBI" id="CHEBI:16792"/>
        <dbReference type="ChEBI" id="CHEBI:30212"/>
        <dbReference type="ChEBI" id="CHEBI:30616"/>
        <dbReference type="ChEBI" id="CHEBI:33019"/>
        <dbReference type="ChEBI" id="CHEBI:58038"/>
        <dbReference type="ChEBI" id="CHEBI:456215"/>
        <dbReference type="EC" id="1.13.12.7"/>
    </reaction>
</comment>
<evidence type="ECO:0000256" key="3">
    <source>
        <dbReference type="ARBA" id="ARBA00019043"/>
    </source>
</evidence>
<evidence type="ECO:0000313" key="12">
    <source>
        <dbReference type="RefSeq" id="XP_013418047.1"/>
    </source>
</evidence>
<dbReference type="InterPro" id="IPR025110">
    <property type="entry name" value="AMP-bd_C"/>
</dbReference>
<evidence type="ECO:0000313" key="11">
    <source>
        <dbReference type="Proteomes" id="UP000085678"/>
    </source>
</evidence>
<dbReference type="GeneID" id="106179083"/>
<protein>
    <recommendedName>
        <fullName evidence="3">Luciferin 4-monooxygenase</fullName>
        <ecNumber evidence="2">1.13.12.7</ecNumber>
    </recommendedName>
</protein>
<evidence type="ECO:0000256" key="2">
    <source>
        <dbReference type="ARBA" id="ARBA00012532"/>
    </source>
</evidence>
<keyword evidence="11" id="KW-1185">Reference proteome</keyword>
<keyword evidence="5" id="KW-0067">ATP-binding</keyword>
<reference evidence="12" key="1">
    <citation type="submission" date="2025-08" db="UniProtKB">
        <authorList>
            <consortium name="RefSeq"/>
        </authorList>
    </citation>
    <scope>IDENTIFICATION</scope>
    <source>
        <tissue evidence="12">Gonads</tissue>
    </source>
</reference>
<proteinExistence type="inferred from homology"/>
<dbReference type="InterPro" id="IPR042099">
    <property type="entry name" value="ANL_N_sf"/>
</dbReference>
<dbReference type="OrthoDB" id="10253869at2759"/>
<dbReference type="InParanoid" id="A0A1S3K6B0"/>
<dbReference type="FunCoup" id="A0A1S3K6B0">
    <property type="interactions" value="367"/>
</dbReference>
<dbReference type="Gene3D" id="3.30.300.30">
    <property type="match status" value="1"/>
</dbReference>
<evidence type="ECO:0000256" key="4">
    <source>
        <dbReference type="ARBA" id="ARBA00022741"/>
    </source>
</evidence>
<dbReference type="PANTHER" id="PTHR24096">
    <property type="entry name" value="LONG-CHAIN-FATTY-ACID--COA LIGASE"/>
    <property type="match status" value="1"/>
</dbReference>
<accession>A0A1S3K6B0</accession>
<dbReference type="EC" id="1.13.12.7" evidence="2"/>